<proteinExistence type="predicted"/>
<gene>
    <name evidence="1" type="ORF">CEW83_04025</name>
</gene>
<keyword evidence="2" id="KW-1185">Reference proteome</keyword>
<name>A0A2U8GW46_9RHOO</name>
<sequence length="90" mass="10672">MPRKTDTTALYDRFPHLRGIDLIWGTRECRQYISNLMTDTRGGKRQGFPAEHAMTIMRLLMEHDNLYPQFENEPFDLRWGDGPMRRTSGR</sequence>
<evidence type="ECO:0000313" key="2">
    <source>
        <dbReference type="Proteomes" id="UP000244930"/>
    </source>
</evidence>
<organism evidence="1 2">
    <name type="scientific">Parazoarcus communis</name>
    <dbReference type="NCBI Taxonomy" id="41977"/>
    <lineage>
        <taxon>Bacteria</taxon>
        <taxon>Pseudomonadati</taxon>
        <taxon>Pseudomonadota</taxon>
        <taxon>Betaproteobacteria</taxon>
        <taxon>Rhodocyclales</taxon>
        <taxon>Zoogloeaceae</taxon>
        <taxon>Parazoarcus</taxon>
    </lineage>
</organism>
<dbReference type="EMBL" id="CP022187">
    <property type="protein sequence ID" value="AWI77493.1"/>
    <property type="molecule type" value="Genomic_DNA"/>
</dbReference>
<dbReference type="AlphaFoldDB" id="A0A2U8GW46"/>
<evidence type="ECO:0000313" key="1">
    <source>
        <dbReference type="EMBL" id="AWI77493.1"/>
    </source>
</evidence>
<protein>
    <submittedName>
        <fullName evidence="1">Uncharacterized protein</fullName>
    </submittedName>
</protein>
<accession>A0A2U8GW46</accession>
<reference evidence="1 2" key="1">
    <citation type="submission" date="2017-06" db="EMBL/GenBank/DDBJ databases">
        <title>Azoarcus.</title>
        <authorList>
            <person name="Woo J.-H."/>
            <person name="Kim H.-S."/>
        </authorList>
    </citation>
    <scope>NUCLEOTIDE SEQUENCE [LARGE SCALE GENOMIC DNA]</scope>
    <source>
        <strain evidence="1 2">TSPY31</strain>
    </source>
</reference>
<dbReference type="KEGG" id="acom:CEW83_04025"/>
<dbReference type="Proteomes" id="UP000244930">
    <property type="component" value="Chromosome"/>
</dbReference>